<reference evidence="4" key="1">
    <citation type="journal article" date="2019" name="Int. J. Syst. Evol. Microbiol.">
        <title>The Global Catalogue of Microorganisms (GCM) 10K type strain sequencing project: providing services to taxonomists for standard genome sequencing and annotation.</title>
        <authorList>
            <consortium name="The Broad Institute Genomics Platform"/>
            <consortium name="The Broad Institute Genome Sequencing Center for Infectious Disease"/>
            <person name="Wu L."/>
            <person name="Ma J."/>
        </authorList>
    </citation>
    <scope>NUCLEOTIDE SEQUENCE [LARGE SCALE GENOMIC DNA]</scope>
    <source>
        <strain evidence="4">CCUG 63418</strain>
    </source>
</reference>
<evidence type="ECO:0000256" key="1">
    <source>
        <dbReference type="SAM" id="MobiDB-lite"/>
    </source>
</evidence>
<dbReference type="EMBL" id="JBHTHU010000005">
    <property type="protein sequence ID" value="MFD0749701.1"/>
    <property type="molecule type" value="Genomic_DNA"/>
</dbReference>
<protein>
    <recommendedName>
        <fullName evidence="5">Acetylxylan esterase</fullName>
    </recommendedName>
</protein>
<keyword evidence="2" id="KW-0732">Signal</keyword>
<feature type="chain" id="PRO_5047501655" description="Acetylxylan esterase" evidence="2">
    <location>
        <begin position="28"/>
        <end position="264"/>
    </location>
</feature>
<feature type="compositionally biased region" description="Low complexity" evidence="1">
    <location>
        <begin position="40"/>
        <end position="50"/>
    </location>
</feature>
<organism evidence="3 4">
    <name type="scientific">Mucilaginibacter calamicampi</name>
    <dbReference type="NCBI Taxonomy" id="1302352"/>
    <lineage>
        <taxon>Bacteria</taxon>
        <taxon>Pseudomonadati</taxon>
        <taxon>Bacteroidota</taxon>
        <taxon>Sphingobacteriia</taxon>
        <taxon>Sphingobacteriales</taxon>
        <taxon>Sphingobacteriaceae</taxon>
        <taxon>Mucilaginibacter</taxon>
    </lineage>
</organism>
<feature type="signal peptide" evidence="2">
    <location>
        <begin position="1"/>
        <end position="27"/>
    </location>
</feature>
<feature type="region of interest" description="Disordered" evidence="1">
    <location>
        <begin position="32"/>
        <end position="57"/>
    </location>
</feature>
<evidence type="ECO:0000256" key="2">
    <source>
        <dbReference type="SAM" id="SignalP"/>
    </source>
</evidence>
<proteinExistence type="predicted"/>
<comment type="caution">
    <text evidence="3">The sequence shown here is derived from an EMBL/GenBank/DDBJ whole genome shotgun (WGS) entry which is preliminary data.</text>
</comment>
<dbReference type="Proteomes" id="UP001596958">
    <property type="component" value="Unassembled WGS sequence"/>
</dbReference>
<name>A0ABW2YZ13_9SPHI</name>
<gene>
    <name evidence="3" type="ORF">ACFQZS_06080</name>
</gene>
<evidence type="ECO:0000313" key="4">
    <source>
        <dbReference type="Proteomes" id="UP001596958"/>
    </source>
</evidence>
<dbReference type="RefSeq" id="WP_377098300.1">
    <property type="nucleotide sequence ID" value="NZ_JBHTHU010000005.1"/>
</dbReference>
<sequence length="264" mass="28279">MNKKLLLPAVAFAVLLGLQTIAINAFAQGPGPGGPGGPAGPSAAGARRGPSLPPIPLAGDTSHSITRFFTPSTPIKKAPDAGGFIQRWLVLEPVKKNDKGNSLMTESYLKTTLAANNFSADYNSIPTNGETIRLAGQDLKWRALDSRDFNFNLFHLSYATNTTRNGVLYWLVTVINCNEDIKNVRLSAGPNSAGMFWVNGNEVLIVPGDKDVIADLATSSPLTLKKGKNVVRVAIMNGQGMANFCLRFLNENGSPVKNFTTSYE</sequence>
<evidence type="ECO:0000313" key="3">
    <source>
        <dbReference type="EMBL" id="MFD0749701.1"/>
    </source>
</evidence>
<keyword evidence="4" id="KW-1185">Reference proteome</keyword>
<evidence type="ECO:0008006" key="5">
    <source>
        <dbReference type="Google" id="ProtNLM"/>
    </source>
</evidence>
<accession>A0ABW2YZ13</accession>